<organism evidence="1 2">
    <name type="scientific">Nyssa sinensis</name>
    <dbReference type="NCBI Taxonomy" id="561372"/>
    <lineage>
        <taxon>Eukaryota</taxon>
        <taxon>Viridiplantae</taxon>
        <taxon>Streptophyta</taxon>
        <taxon>Embryophyta</taxon>
        <taxon>Tracheophyta</taxon>
        <taxon>Spermatophyta</taxon>
        <taxon>Magnoliopsida</taxon>
        <taxon>eudicotyledons</taxon>
        <taxon>Gunneridae</taxon>
        <taxon>Pentapetalae</taxon>
        <taxon>asterids</taxon>
        <taxon>Cornales</taxon>
        <taxon>Nyssaceae</taxon>
        <taxon>Nyssa</taxon>
    </lineage>
</organism>
<dbReference type="Proteomes" id="UP000325577">
    <property type="component" value="Linkage Group LG15"/>
</dbReference>
<accession>A0A5J5B9S8</accession>
<name>A0A5J5B9S8_9ASTE</name>
<evidence type="ECO:0000313" key="1">
    <source>
        <dbReference type="EMBL" id="KAA8538517.1"/>
    </source>
</evidence>
<proteinExistence type="predicted"/>
<dbReference type="AlphaFoldDB" id="A0A5J5B9S8"/>
<sequence>MVWPLERWPSSQGSWKMRAAQRAGTRTRWPLPFTGVCRSDLGEDEQRLGVTRSGWVLTILTTLINLGRWSVNQRHVDVFGSSDYPEATQWGFGGDGSELTRWNAVEVLSRLEIIEVDGKLATTEKKIEKEVSGRMAPREDELE</sequence>
<keyword evidence="2" id="KW-1185">Reference proteome</keyword>
<reference evidence="1 2" key="1">
    <citation type="submission" date="2019-09" db="EMBL/GenBank/DDBJ databases">
        <title>A chromosome-level genome assembly of the Chinese tupelo Nyssa sinensis.</title>
        <authorList>
            <person name="Yang X."/>
            <person name="Kang M."/>
            <person name="Yang Y."/>
            <person name="Xiong H."/>
            <person name="Wang M."/>
            <person name="Zhang Z."/>
            <person name="Wang Z."/>
            <person name="Wu H."/>
            <person name="Ma T."/>
            <person name="Liu J."/>
            <person name="Xi Z."/>
        </authorList>
    </citation>
    <scope>NUCLEOTIDE SEQUENCE [LARGE SCALE GENOMIC DNA]</scope>
    <source>
        <strain evidence="1">J267</strain>
        <tissue evidence="1">Leaf</tissue>
    </source>
</reference>
<protein>
    <submittedName>
        <fullName evidence="1">Uncharacterized protein</fullName>
    </submittedName>
</protein>
<evidence type="ECO:0000313" key="2">
    <source>
        <dbReference type="Proteomes" id="UP000325577"/>
    </source>
</evidence>
<dbReference type="EMBL" id="CM018038">
    <property type="protein sequence ID" value="KAA8538517.1"/>
    <property type="molecule type" value="Genomic_DNA"/>
</dbReference>
<gene>
    <name evidence="1" type="ORF">F0562_028112</name>
</gene>